<dbReference type="InterPro" id="IPR001647">
    <property type="entry name" value="HTH_TetR"/>
</dbReference>
<evidence type="ECO:0000259" key="3">
    <source>
        <dbReference type="PROSITE" id="PS50977"/>
    </source>
</evidence>
<keyword evidence="1 2" id="KW-0238">DNA-binding</keyword>
<evidence type="ECO:0000256" key="2">
    <source>
        <dbReference type="PROSITE-ProRule" id="PRU00335"/>
    </source>
</evidence>
<dbReference type="EMBL" id="JACIVA010000049">
    <property type="protein sequence ID" value="MBB1097701.1"/>
    <property type="molecule type" value="Genomic_DNA"/>
</dbReference>
<keyword evidence="5" id="KW-1185">Reference proteome</keyword>
<dbReference type="PROSITE" id="PS50977">
    <property type="entry name" value="HTH_TETR_2"/>
    <property type="match status" value="1"/>
</dbReference>
<dbReference type="InterPro" id="IPR009057">
    <property type="entry name" value="Homeodomain-like_sf"/>
</dbReference>
<proteinExistence type="predicted"/>
<evidence type="ECO:0000313" key="4">
    <source>
        <dbReference type="EMBL" id="MBB1097701.1"/>
    </source>
</evidence>
<dbReference type="Pfam" id="PF00440">
    <property type="entry name" value="TetR_N"/>
    <property type="match status" value="1"/>
</dbReference>
<evidence type="ECO:0000256" key="1">
    <source>
        <dbReference type="ARBA" id="ARBA00023125"/>
    </source>
</evidence>
<dbReference type="RefSeq" id="WP_182596439.1">
    <property type="nucleotide sequence ID" value="NZ_JACIVA010000049.1"/>
</dbReference>
<evidence type="ECO:0000313" key="5">
    <source>
        <dbReference type="Proteomes" id="UP000517106"/>
    </source>
</evidence>
<protein>
    <submittedName>
        <fullName evidence="4">TetR/AcrR family transcriptional regulator</fullName>
    </submittedName>
</protein>
<comment type="caution">
    <text evidence="4">The sequence shown here is derived from an EMBL/GenBank/DDBJ whole genome shotgun (WGS) entry which is preliminary data.</text>
</comment>
<dbReference type="GO" id="GO:0003677">
    <property type="term" value="F:DNA binding"/>
    <property type="evidence" value="ECO:0007669"/>
    <property type="project" value="UniProtKB-UniRule"/>
</dbReference>
<dbReference type="Proteomes" id="UP000517106">
    <property type="component" value="Unassembled WGS sequence"/>
</dbReference>
<accession>A0A7W3ULJ5</accession>
<dbReference type="Gene3D" id="1.10.357.10">
    <property type="entry name" value="Tetracycline Repressor, domain 2"/>
    <property type="match status" value="1"/>
</dbReference>
<dbReference type="SUPFAM" id="SSF46689">
    <property type="entry name" value="Homeodomain-like"/>
    <property type="match status" value="1"/>
</dbReference>
<reference evidence="4 5" key="1">
    <citation type="submission" date="2020-07" db="EMBL/GenBank/DDBJ databases">
        <title>Description of Limosilactobacillus balticus sp. nov., Limosilactobacillus agrestis sp. nov., Limosilactobacillus albertensis sp. nov., Limosilactobacillus rudii sp. nov., Limosilactobacillus fastidiosus sp. nov., five novel Limosilactobacillus species isolated from the vertebrate gastrointestinal tract, and proposal of 6 subspecies of Limosilactobacillus reuteri adapted to the gastrointestinal tract of specific vertebrate hosts.</title>
        <authorList>
            <person name="Li F."/>
            <person name="Cheng C."/>
            <person name="Zheng J."/>
            <person name="Quevedo R.M."/>
            <person name="Li J."/>
            <person name="Roos S."/>
            <person name="Gaenzle M.G."/>
            <person name="Walter J."/>
        </authorList>
    </citation>
    <scope>NUCLEOTIDE SEQUENCE [LARGE SCALE GENOMIC DNA]</scope>
    <source>
        <strain evidence="4 5">STM2_1</strain>
    </source>
</reference>
<feature type="domain" description="HTH tetR-type" evidence="3">
    <location>
        <begin position="11"/>
        <end position="71"/>
    </location>
</feature>
<dbReference type="AlphaFoldDB" id="A0A7W3ULJ5"/>
<name>A0A7W3ULJ5_9LACO</name>
<feature type="DNA-binding region" description="H-T-H motif" evidence="2">
    <location>
        <begin position="34"/>
        <end position="53"/>
    </location>
</feature>
<organism evidence="4 5">
    <name type="scientific">Limosilactobacillus rudii</name>
    <dbReference type="NCBI Taxonomy" id="2759755"/>
    <lineage>
        <taxon>Bacteria</taxon>
        <taxon>Bacillati</taxon>
        <taxon>Bacillota</taxon>
        <taxon>Bacilli</taxon>
        <taxon>Lactobacillales</taxon>
        <taxon>Lactobacillaceae</taxon>
        <taxon>Limosilactobacillus</taxon>
    </lineage>
</organism>
<sequence>MPSATFQNLNLEKKNHINDALLTEFSNHSLASAQVARIVKQAAIARGAFYKYFDNLQDAYQYLYHVAIKDIHTPITRANHLLTADDYVKQIRDFVDEINGSRYRDFMKLHFQTNEGLLRDESNPMIKPHGALEWGVMVLSHETIKDCLLQPAKQDEAIERLAKALSALLQ</sequence>
<gene>
    <name evidence="4" type="ORF">H5S09_07070</name>
</gene>